<evidence type="ECO:0000313" key="2">
    <source>
        <dbReference type="EMBL" id="ASR52930.1"/>
    </source>
</evidence>
<keyword evidence="3" id="KW-1185">Reference proteome</keyword>
<keyword evidence="1" id="KW-1133">Transmembrane helix</keyword>
<evidence type="ECO:0000313" key="3">
    <source>
        <dbReference type="Proteomes" id="UP000258016"/>
    </source>
</evidence>
<organism evidence="2 3">
    <name type="scientific">Blastomonas fulva</name>
    <dbReference type="NCBI Taxonomy" id="1550728"/>
    <lineage>
        <taxon>Bacteria</taxon>
        <taxon>Pseudomonadati</taxon>
        <taxon>Pseudomonadota</taxon>
        <taxon>Alphaproteobacteria</taxon>
        <taxon>Sphingomonadales</taxon>
        <taxon>Sphingomonadaceae</taxon>
        <taxon>Blastomonas</taxon>
    </lineage>
</organism>
<feature type="transmembrane region" description="Helical" evidence="1">
    <location>
        <begin position="119"/>
        <end position="136"/>
    </location>
</feature>
<dbReference type="Proteomes" id="UP000258016">
    <property type="component" value="Chromosome"/>
</dbReference>
<keyword evidence="1" id="KW-0472">Membrane</keyword>
<evidence type="ECO:0000256" key="1">
    <source>
        <dbReference type="SAM" id="Phobius"/>
    </source>
</evidence>
<feature type="transmembrane region" description="Helical" evidence="1">
    <location>
        <begin position="86"/>
        <end position="107"/>
    </location>
</feature>
<keyword evidence="1" id="KW-0812">Transmembrane</keyword>
<feature type="transmembrane region" description="Helical" evidence="1">
    <location>
        <begin position="12"/>
        <end position="38"/>
    </location>
</feature>
<dbReference type="GeneID" id="303487272"/>
<gene>
    <name evidence="2" type="ORF">B5J99_16910</name>
</gene>
<accession>A0ABN5BAY6</accession>
<dbReference type="RefSeq" id="WP_117353060.1">
    <property type="nucleotide sequence ID" value="NZ_CP020083.1"/>
</dbReference>
<sequence length="140" mass="14821">MARLLPAAEPRLPATASSLFLALCGMLAVVPGMIHVFAPDGGAGMIAGLDLARDGGRTIGLFAWAGATQIVWGLMMLTAALRYRALVPLALALLLLERTLHALNFWVLKPGTHHPPESYAVLVALPVIALFLALALRHRG</sequence>
<dbReference type="EMBL" id="CP020083">
    <property type="protein sequence ID" value="ASR52930.1"/>
    <property type="molecule type" value="Genomic_DNA"/>
</dbReference>
<feature type="transmembrane region" description="Helical" evidence="1">
    <location>
        <begin position="58"/>
        <end position="79"/>
    </location>
</feature>
<reference evidence="2 3" key="1">
    <citation type="submission" date="2017-03" db="EMBL/GenBank/DDBJ databases">
        <title>Complete genome sequence of Blastomonas fulva degrading microcsystin LR.</title>
        <authorList>
            <person name="Lee H.-g."/>
            <person name="Jin L."/>
            <person name="oh H.-M."/>
        </authorList>
    </citation>
    <scope>NUCLEOTIDE SEQUENCE [LARGE SCALE GENOMIC DNA]</scope>
    <source>
        <strain evidence="2 3">T2</strain>
    </source>
</reference>
<name>A0ABN5BAY6_9SPHN</name>
<protein>
    <submittedName>
        <fullName evidence="2">Uncharacterized protein</fullName>
    </submittedName>
</protein>
<proteinExistence type="predicted"/>